<keyword evidence="3" id="KW-0804">Transcription</keyword>
<gene>
    <name evidence="5" type="ORF">DCC81_05965</name>
</gene>
<dbReference type="EMBL" id="QCYK01000001">
    <property type="protein sequence ID" value="PUZ29014.1"/>
    <property type="molecule type" value="Genomic_DNA"/>
</dbReference>
<dbReference type="GO" id="GO:0003677">
    <property type="term" value="F:DNA binding"/>
    <property type="evidence" value="ECO:0007669"/>
    <property type="project" value="UniProtKB-KW"/>
</dbReference>
<dbReference type="InterPro" id="IPR036388">
    <property type="entry name" value="WH-like_DNA-bd_sf"/>
</dbReference>
<dbReference type="SMART" id="SM00347">
    <property type="entry name" value="HTH_MARR"/>
    <property type="match status" value="1"/>
</dbReference>
<keyword evidence="6" id="KW-1185">Reference proteome</keyword>
<evidence type="ECO:0000259" key="4">
    <source>
        <dbReference type="PROSITE" id="PS50995"/>
    </source>
</evidence>
<dbReference type="Gene3D" id="1.10.10.10">
    <property type="entry name" value="Winged helix-like DNA-binding domain superfamily/Winged helix DNA-binding domain"/>
    <property type="match status" value="1"/>
</dbReference>
<evidence type="ECO:0000313" key="5">
    <source>
        <dbReference type="EMBL" id="PUZ29014.1"/>
    </source>
</evidence>
<dbReference type="AlphaFoldDB" id="A0A2T7BMV8"/>
<dbReference type="PANTHER" id="PTHR42756">
    <property type="entry name" value="TRANSCRIPTIONAL REGULATOR, MARR"/>
    <property type="match status" value="1"/>
</dbReference>
<dbReference type="PANTHER" id="PTHR42756:SF1">
    <property type="entry name" value="TRANSCRIPTIONAL REPRESSOR OF EMRAB OPERON"/>
    <property type="match status" value="1"/>
</dbReference>
<dbReference type="OrthoDB" id="996843at2"/>
<dbReference type="SUPFAM" id="SSF46785">
    <property type="entry name" value="Winged helix' DNA-binding domain"/>
    <property type="match status" value="1"/>
</dbReference>
<name>A0A2T7BMV8_9BACT</name>
<protein>
    <submittedName>
        <fullName evidence="5">MarR family transcriptional regulator</fullName>
    </submittedName>
</protein>
<dbReference type="RefSeq" id="WP_108685653.1">
    <property type="nucleotide sequence ID" value="NZ_QCYK01000001.1"/>
</dbReference>
<organism evidence="5 6">
    <name type="scientific">Chitinophaga parva</name>
    <dbReference type="NCBI Taxonomy" id="2169414"/>
    <lineage>
        <taxon>Bacteria</taxon>
        <taxon>Pseudomonadati</taxon>
        <taxon>Bacteroidota</taxon>
        <taxon>Chitinophagia</taxon>
        <taxon>Chitinophagales</taxon>
        <taxon>Chitinophagaceae</taxon>
        <taxon>Chitinophaga</taxon>
    </lineage>
</organism>
<feature type="domain" description="HTH marR-type" evidence="4">
    <location>
        <begin position="9"/>
        <end position="143"/>
    </location>
</feature>
<dbReference type="InterPro" id="IPR036390">
    <property type="entry name" value="WH_DNA-bd_sf"/>
</dbReference>
<reference evidence="5 6" key="1">
    <citation type="submission" date="2018-04" db="EMBL/GenBank/DDBJ databases">
        <title>Chitinophaga fuyangensis sp. nov., isolated from soil in a chemical factory.</title>
        <authorList>
            <person name="Chen K."/>
        </authorList>
    </citation>
    <scope>NUCLEOTIDE SEQUENCE [LARGE SCALE GENOMIC DNA]</scope>
    <source>
        <strain evidence="5 6">LY-1</strain>
    </source>
</reference>
<keyword evidence="2" id="KW-0238">DNA-binding</keyword>
<dbReference type="PROSITE" id="PS50995">
    <property type="entry name" value="HTH_MARR_2"/>
    <property type="match status" value="1"/>
</dbReference>
<dbReference type="Pfam" id="PF01047">
    <property type="entry name" value="MarR"/>
    <property type="match status" value="1"/>
</dbReference>
<dbReference type="InterPro" id="IPR000835">
    <property type="entry name" value="HTH_MarR-typ"/>
</dbReference>
<evidence type="ECO:0000256" key="1">
    <source>
        <dbReference type="ARBA" id="ARBA00023015"/>
    </source>
</evidence>
<sequence>MGKTKIDITTVFARELTRMNTAFRQFIQQKVKQHGMDLTFEMLQVMGILWEQDGINQQEISAQSVKDKVSITYLVDNLSRRGLVFRQEDGNDRRNRLVYLTPDGRQLRQTIRPWVEEMYAQASRNIPMDDIASCLDVLERMYQNLKRSD</sequence>
<proteinExistence type="predicted"/>
<keyword evidence="1" id="KW-0805">Transcription regulation</keyword>
<accession>A0A2T7BMV8</accession>
<evidence type="ECO:0000313" key="6">
    <source>
        <dbReference type="Proteomes" id="UP000244450"/>
    </source>
</evidence>
<comment type="caution">
    <text evidence="5">The sequence shown here is derived from an EMBL/GenBank/DDBJ whole genome shotgun (WGS) entry which is preliminary data.</text>
</comment>
<dbReference type="Proteomes" id="UP000244450">
    <property type="component" value="Unassembled WGS sequence"/>
</dbReference>
<dbReference type="GO" id="GO:0003700">
    <property type="term" value="F:DNA-binding transcription factor activity"/>
    <property type="evidence" value="ECO:0007669"/>
    <property type="project" value="InterPro"/>
</dbReference>
<evidence type="ECO:0000256" key="3">
    <source>
        <dbReference type="ARBA" id="ARBA00023163"/>
    </source>
</evidence>
<evidence type="ECO:0000256" key="2">
    <source>
        <dbReference type="ARBA" id="ARBA00023125"/>
    </source>
</evidence>